<comment type="catalytic activity">
    <reaction evidence="5 6">
        <text>NAD(+) + ATP = ADP + NADP(+) + H(+)</text>
        <dbReference type="Rhea" id="RHEA:18629"/>
        <dbReference type="ChEBI" id="CHEBI:15378"/>
        <dbReference type="ChEBI" id="CHEBI:30616"/>
        <dbReference type="ChEBI" id="CHEBI:57540"/>
        <dbReference type="ChEBI" id="CHEBI:58349"/>
        <dbReference type="ChEBI" id="CHEBI:456216"/>
        <dbReference type="EC" id="2.7.1.23"/>
    </reaction>
</comment>
<keyword evidence="6" id="KW-0963">Cytoplasm</keyword>
<evidence type="ECO:0000313" key="8">
    <source>
        <dbReference type="Proteomes" id="UP001589758"/>
    </source>
</evidence>
<reference evidence="7 8" key="1">
    <citation type="submission" date="2024-09" db="EMBL/GenBank/DDBJ databases">
        <authorList>
            <person name="Sun Q."/>
            <person name="Mori K."/>
        </authorList>
    </citation>
    <scope>NUCLEOTIDE SEQUENCE [LARGE SCALE GENOMIC DNA]</scope>
    <source>
        <strain evidence="7 8">CCM 8545</strain>
    </source>
</reference>
<comment type="caution">
    <text evidence="7">The sequence shown here is derived from an EMBL/GenBank/DDBJ whole genome shotgun (WGS) entry which is preliminary data.</text>
</comment>
<dbReference type="Gene3D" id="2.60.200.30">
    <property type="entry name" value="Probable inorganic polyphosphate/atp-NAD kinase, domain 2"/>
    <property type="match status" value="1"/>
</dbReference>
<comment type="caution">
    <text evidence="6">Lacks conserved residue(s) required for the propagation of feature annotation.</text>
</comment>
<dbReference type="RefSeq" id="WP_385877567.1">
    <property type="nucleotide sequence ID" value="NZ_JBHLXE010000100.1"/>
</dbReference>
<gene>
    <name evidence="6" type="primary">nadK</name>
    <name evidence="7" type="ORF">ACFFIT_09725</name>
</gene>
<dbReference type="EC" id="2.7.1.23" evidence="6"/>
<organism evidence="7 8">
    <name type="scientific">Thorsellia kenyensis</name>
    <dbReference type="NCBI Taxonomy" id="1549888"/>
    <lineage>
        <taxon>Bacteria</taxon>
        <taxon>Pseudomonadati</taxon>
        <taxon>Pseudomonadota</taxon>
        <taxon>Gammaproteobacteria</taxon>
        <taxon>Enterobacterales</taxon>
        <taxon>Thorselliaceae</taxon>
        <taxon>Thorsellia</taxon>
    </lineage>
</organism>
<keyword evidence="4 6" id="KW-0520">NAD</keyword>
<dbReference type="InterPro" id="IPR016064">
    <property type="entry name" value="NAD/diacylglycerol_kinase_sf"/>
</dbReference>
<evidence type="ECO:0000256" key="3">
    <source>
        <dbReference type="ARBA" id="ARBA00022857"/>
    </source>
</evidence>
<evidence type="ECO:0000256" key="5">
    <source>
        <dbReference type="ARBA" id="ARBA00047925"/>
    </source>
</evidence>
<comment type="function">
    <text evidence="6">Involved in the regulation of the intracellular balance of NAD and NADP, and is a key enzyme in the biosynthesis of NADP. Catalyzes specifically the phosphorylation on 2'-hydroxyl of the adenosine moiety of NAD to yield NADP.</text>
</comment>
<comment type="cofactor">
    <cofactor evidence="6">
        <name>a divalent metal cation</name>
        <dbReference type="ChEBI" id="CHEBI:60240"/>
    </cofactor>
</comment>
<name>A0ABV6CBI4_9GAMM</name>
<keyword evidence="2 6" id="KW-0418">Kinase</keyword>
<feature type="binding site" evidence="6">
    <location>
        <position position="191"/>
    </location>
    <ligand>
        <name>NAD(+)</name>
        <dbReference type="ChEBI" id="CHEBI:57540"/>
    </ligand>
</feature>
<dbReference type="EMBL" id="JBHLXE010000100">
    <property type="protein sequence ID" value="MFC0180354.1"/>
    <property type="molecule type" value="Genomic_DNA"/>
</dbReference>
<dbReference type="InterPro" id="IPR002504">
    <property type="entry name" value="NADK"/>
</dbReference>
<dbReference type="PANTHER" id="PTHR20275">
    <property type="entry name" value="NAD KINASE"/>
    <property type="match status" value="1"/>
</dbReference>
<feature type="binding site" evidence="6">
    <location>
        <position position="208"/>
    </location>
    <ligand>
        <name>NAD(+)</name>
        <dbReference type="ChEBI" id="CHEBI:57540"/>
    </ligand>
</feature>
<proteinExistence type="inferred from homology"/>
<dbReference type="SUPFAM" id="SSF111331">
    <property type="entry name" value="NAD kinase/diacylglycerol kinase-like"/>
    <property type="match status" value="1"/>
</dbReference>
<feature type="binding site" evidence="6">
    <location>
        <position position="210"/>
    </location>
    <ligand>
        <name>NAD(+)</name>
        <dbReference type="ChEBI" id="CHEBI:57540"/>
    </ligand>
</feature>
<accession>A0ABV6CBI4</accession>
<evidence type="ECO:0000256" key="1">
    <source>
        <dbReference type="ARBA" id="ARBA00022679"/>
    </source>
</evidence>
<keyword evidence="1 6" id="KW-0808">Transferase</keyword>
<dbReference type="InterPro" id="IPR017438">
    <property type="entry name" value="ATP-NAD_kinase_N"/>
</dbReference>
<keyword evidence="8" id="KW-1185">Reference proteome</keyword>
<sequence>MGKISNTLYHFGTIALIGHPRQEAALSTHYQIYHWLIDNGFDALIEESLADKVLIRTANYCSLEMIGKKADLAIVIGGDGNLLRAARILAHYDIKIIGVNRGTLGFLTDIGPDDVISHLKPILLGEYTQENRFLLDVSVVNPKPPKSPPKETKAPYLSDNKDIGTNPVLRHFPKYCQALNEMVLHSKQIAHMIGFEVYIDDEFAFSHKADGLIIATPTGSTAYSLSAGGPILTPGLNALVLVPMFPHRLTARPLVVSADSQIRLKFSQIKNELEVNCDSYQELSVKEGEEVLIQKSRLFLQLIHPKDYSYFNTLSSKLNWAK</sequence>
<dbReference type="HAMAP" id="MF_00361">
    <property type="entry name" value="NAD_kinase"/>
    <property type="match status" value="1"/>
</dbReference>
<dbReference type="PANTHER" id="PTHR20275:SF0">
    <property type="entry name" value="NAD KINASE"/>
    <property type="match status" value="1"/>
</dbReference>
<feature type="active site" description="Proton acceptor" evidence="6">
    <location>
        <position position="79"/>
    </location>
</feature>
<keyword evidence="3 6" id="KW-0521">NADP</keyword>
<evidence type="ECO:0000256" key="4">
    <source>
        <dbReference type="ARBA" id="ARBA00023027"/>
    </source>
</evidence>
<evidence type="ECO:0000256" key="2">
    <source>
        <dbReference type="ARBA" id="ARBA00022777"/>
    </source>
</evidence>
<evidence type="ECO:0000256" key="6">
    <source>
        <dbReference type="HAMAP-Rule" id="MF_00361"/>
    </source>
</evidence>
<keyword evidence="6" id="KW-0067">ATP-binding</keyword>
<dbReference type="Pfam" id="PF01513">
    <property type="entry name" value="NAD_kinase"/>
    <property type="match status" value="1"/>
</dbReference>
<dbReference type="GO" id="GO:0016301">
    <property type="term" value="F:kinase activity"/>
    <property type="evidence" value="ECO:0007669"/>
    <property type="project" value="UniProtKB-KW"/>
</dbReference>
<feature type="binding site" evidence="6">
    <location>
        <position position="84"/>
    </location>
    <ligand>
        <name>NAD(+)</name>
        <dbReference type="ChEBI" id="CHEBI:57540"/>
    </ligand>
</feature>
<feature type="binding site" evidence="6">
    <location>
        <begin position="221"/>
        <end position="226"/>
    </location>
    <ligand>
        <name>NAD(+)</name>
        <dbReference type="ChEBI" id="CHEBI:57540"/>
    </ligand>
</feature>
<protein>
    <recommendedName>
        <fullName evidence="6">NAD kinase</fullName>
        <ecNumber evidence="6">2.7.1.23</ecNumber>
    </recommendedName>
    <alternativeName>
        <fullName evidence="6">ATP-dependent NAD kinase</fullName>
    </alternativeName>
</protein>
<dbReference type="Proteomes" id="UP001589758">
    <property type="component" value="Unassembled WGS sequence"/>
</dbReference>
<comment type="similarity">
    <text evidence="6">Belongs to the NAD kinase family.</text>
</comment>
<evidence type="ECO:0000313" key="7">
    <source>
        <dbReference type="EMBL" id="MFC0180354.1"/>
    </source>
</evidence>
<comment type="subcellular location">
    <subcellularLocation>
        <location evidence="6">Cytoplasm</location>
    </subcellularLocation>
</comment>
<dbReference type="Gene3D" id="3.40.50.10330">
    <property type="entry name" value="Probable inorganic polyphosphate/atp-NAD kinase, domain 1"/>
    <property type="match status" value="1"/>
</dbReference>
<keyword evidence="6" id="KW-0547">Nucleotide-binding</keyword>
<feature type="binding site" evidence="6">
    <location>
        <begin position="180"/>
        <end position="181"/>
    </location>
    <ligand>
        <name>NAD(+)</name>
        <dbReference type="ChEBI" id="CHEBI:57540"/>
    </ligand>
</feature>
<dbReference type="InterPro" id="IPR017437">
    <property type="entry name" value="ATP-NAD_kinase_PpnK-typ_C"/>
</dbReference>
<feature type="binding site" evidence="6">
    <location>
        <begin position="79"/>
        <end position="80"/>
    </location>
    <ligand>
        <name>NAD(+)</name>
        <dbReference type="ChEBI" id="CHEBI:57540"/>
    </ligand>
</feature>
<dbReference type="Pfam" id="PF20143">
    <property type="entry name" value="NAD_kinase_C"/>
    <property type="match status" value="1"/>
</dbReference>